<proteinExistence type="predicted"/>
<dbReference type="Proteomes" id="UP000654345">
    <property type="component" value="Unassembled WGS sequence"/>
</dbReference>
<dbReference type="InterPro" id="IPR043519">
    <property type="entry name" value="NT_sf"/>
</dbReference>
<dbReference type="EMBL" id="BNJG01000001">
    <property type="protein sequence ID" value="GHO52165.1"/>
    <property type="molecule type" value="Genomic_DNA"/>
</dbReference>
<protein>
    <recommendedName>
        <fullName evidence="3">GrpB family protein</fullName>
    </recommendedName>
</protein>
<dbReference type="PANTHER" id="PTHR34822">
    <property type="entry name" value="GRPB DOMAIN PROTEIN (AFU_ORTHOLOGUE AFUA_1G01530)"/>
    <property type="match status" value="1"/>
</dbReference>
<dbReference type="PANTHER" id="PTHR34822:SF1">
    <property type="entry name" value="GRPB FAMILY PROTEIN"/>
    <property type="match status" value="1"/>
</dbReference>
<comment type="caution">
    <text evidence="1">The sequence shown here is derived from an EMBL/GenBank/DDBJ whole genome shotgun (WGS) entry which is preliminary data.</text>
</comment>
<dbReference type="Gene3D" id="3.30.460.10">
    <property type="entry name" value="Beta Polymerase, domain 2"/>
    <property type="match status" value="1"/>
</dbReference>
<reference evidence="1 2" key="1">
    <citation type="journal article" date="2021" name="Int. J. Syst. Evol. Microbiol.">
        <title>Reticulibacter mediterranei gen. nov., sp. nov., within the new family Reticulibacteraceae fam. nov., and Ktedonospora formicarum gen. nov., sp. nov., Ktedonobacter robiniae sp. nov., Dictyobacter formicarum sp. nov. and Dictyobacter arantiisoli sp. nov., belonging to the class Ktedonobacteria.</title>
        <authorList>
            <person name="Yabe S."/>
            <person name="Zheng Y."/>
            <person name="Wang C.M."/>
            <person name="Sakai Y."/>
            <person name="Abe K."/>
            <person name="Yokota A."/>
            <person name="Donadio S."/>
            <person name="Cavaletti L."/>
            <person name="Monciardini P."/>
        </authorList>
    </citation>
    <scope>NUCLEOTIDE SEQUENCE [LARGE SCALE GENOMIC DNA]</scope>
    <source>
        <strain evidence="1 2">SOSP1-30</strain>
    </source>
</reference>
<evidence type="ECO:0008006" key="3">
    <source>
        <dbReference type="Google" id="ProtNLM"/>
    </source>
</evidence>
<keyword evidence="2" id="KW-1185">Reference proteome</keyword>
<sequence>MQIENRGLDPIVIVLYDAHWPEQFAQLAKDLRTALGDVALRIDHIGSTSIPSLAAKPVIDI</sequence>
<dbReference type="SUPFAM" id="SSF81301">
    <property type="entry name" value="Nucleotidyltransferase"/>
    <property type="match status" value="1"/>
</dbReference>
<evidence type="ECO:0000313" key="1">
    <source>
        <dbReference type="EMBL" id="GHO52165.1"/>
    </source>
</evidence>
<dbReference type="InterPro" id="IPR007344">
    <property type="entry name" value="GrpB/CoaE"/>
</dbReference>
<evidence type="ECO:0000313" key="2">
    <source>
        <dbReference type="Proteomes" id="UP000654345"/>
    </source>
</evidence>
<gene>
    <name evidence="1" type="ORF">KSB_06400</name>
</gene>
<accession>A0ABQ3UIB9</accession>
<name>A0ABQ3UIB9_9CHLR</name>
<dbReference type="Pfam" id="PF04229">
    <property type="entry name" value="GrpB"/>
    <property type="match status" value="1"/>
</dbReference>
<organism evidence="1 2">
    <name type="scientific">Ktedonobacter robiniae</name>
    <dbReference type="NCBI Taxonomy" id="2778365"/>
    <lineage>
        <taxon>Bacteria</taxon>
        <taxon>Bacillati</taxon>
        <taxon>Chloroflexota</taxon>
        <taxon>Ktedonobacteria</taxon>
        <taxon>Ktedonobacterales</taxon>
        <taxon>Ktedonobacteraceae</taxon>
        <taxon>Ktedonobacter</taxon>
    </lineage>
</organism>